<dbReference type="SUPFAM" id="SSF56300">
    <property type="entry name" value="Metallo-dependent phosphatases"/>
    <property type="match status" value="1"/>
</dbReference>
<dbReference type="OrthoDB" id="630188at2759"/>
<dbReference type="InterPro" id="IPR051693">
    <property type="entry name" value="UPF0046_metallophosphoest"/>
</dbReference>
<gene>
    <name evidence="3" type="primary">LOC104962422</name>
</gene>
<dbReference type="PANTHER" id="PTHR12905:SF13">
    <property type="entry name" value="METALLOPHOSPHOESTERASE MPPED2"/>
    <property type="match status" value="1"/>
</dbReference>
<dbReference type="AlphaFoldDB" id="A0A6I9PPI1"/>
<evidence type="ECO:0000256" key="1">
    <source>
        <dbReference type="SAM" id="MobiDB-lite"/>
    </source>
</evidence>
<feature type="compositionally biased region" description="Pro residues" evidence="1">
    <location>
        <begin position="38"/>
        <end position="53"/>
    </location>
</feature>
<dbReference type="InterPro" id="IPR029052">
    <property type="entry name" value="Metallo-depent_PP-like"/>
</dbReference>
<organism evidence="2 3">
    <name type="scientific">Notothenia coriiceps</name>
    <name type="common">black rockcod</name>
    <dbReference type="NCBI Taxonomy" id="8208"/>
    <lineage>
        <taxon>Eukaryota</taxon>
        <taxon>Metazoa</taxon>
        <taxon>Chordata</taxon>
        <taxon>Craniata</taxon>
        <taxon>Vertebrata</taxon>
        <taxon>Euteleostomi</taxon>
        <taxon>Actinopterygii</taxon>
        <taxon>Neopterygii</taxon>
        <taxon>Teleostei</taxon>
        <taxon>Neoteleostei</taxon>
        <taxon>Acanthomorphata</taxon>
        <taxon>Eupercaria</taxon>
        <taxon>Perciformes</taxon>
        <taxon>Notothenioidei</taxon>
        <taxon>Nototheniidae</taxon>
        <taxon>Notothenia</taxon>
    </lineage>
</organism>
<dbReference type="Proteomes" id="UP000504611">
    <property type="component" value="Unplaced"/>
</dbReference>
<dbReference type="PANTHER" id="PTHR12905">
    <property type="entry name" value="METALLOPHOSPHOESTERASE"/>
    <property type="match status" value="1"/>
</dbReference>
<evidence type="ECO:0000313" key="2">
    <source>
        <dbReference type="Proteomes" id="UP000504611"/>
    </source>
</evidence>
<keyword evidence="2" id="KW-1185">Reference proteome</keyword>
<accession>A0A6I9PPI1</accession>
<protein>
    <submittedName>
        <fullName evidence="3">Metallophosphoesterase MPPED2-like</fullName>
    </submittedName>
</protein>
<dbReference type="Gene3D" id="3.60.21.10">
    <property type="match status" value="1"/>
</dbReference>
<dbReference type="KEGG" id="ncc:104962422"/>
<proteinExistence type="predicted"/>
<sequence>MTTNVSALSGARQQGPPANISGAEPAASVTGPHWVPTVPGPGSPAPTAPPEAPPLCRTPWFNGWGFNLPRGQSLLDKWNLVPEGIDILMTHGPPLGFRDWVPKELQRVGCVELLNTVQKRVRPKLHAFGGIHEGYGIMTDGFTTFVNSSTCTVSFQPTNPPIVFDLPNPSSS</sequence>
<reference evidence="3" key="1">
    <citation type="submission" date="2025-08" db="UniProtKB">
        <authorList>
            <consortium name="RefSeq"/>
        </authorList>
    </citation>
    <scope>IDENTIFICATION</scope>
    <source>
        <tissue evidence="3">Muscle</tissue>
    </source>
</reference>
<feature type="region of interest" description="Disordered" evidence="1">
    <location>
        <begin position="1"/>
        <end position="54"/>
    </location>
</feature>
<name>A0A6I9PPI1_9TELE</name>
<dbReference type="GeneID" id="104962422"/>
<evidence type="ECO:0000313" key="3">
    <source>
        <dbReference type="RefSeq" id="XP_010789158.1"/>
    </source>
</evidence>
<dbReference type="RefSeq" id="XP_010789158.1">
    <property type="nucleotide sequence ID" value="XM_010790856.1"/>
</dbReference>